<dbReference type="SUPFAM" id="SSF81301">
    <property type="entry name" value="Nucleotidyltransferase"/>
    <property type="match status" value="1"/>
</dbReference>
<dbReference type="Proteomes" id="UP000076587">
    <property type="component" value="Unassembled WGS sequence"/>
</dbReference>
<dbReference type="InterPro" id="IPR041633">
    <property type="entry name" value="Polbeta"/>
</dbReference>
<dbReference type="EMBL" id="AUXT01000195">
    <property type="protein sequence ID" value="KZN44329.1"/>
    <property type="molecule type" value="Genomic_DNA"/>
</dbReference>
<protein>
    <recommendedName>
        <fullName evidence="1">Polymerase beta nucleotidyltransferase domain-containing protein</fullName>
    </recommendedName>
</protein>
<evidence type="ECO:0000259" key="1">
    <source>
        <dbReference type="Pfam" id="PF18765"/>
    </source>
</evidence>
<dbReference type="InterPro" id="IPR043519">
    <property type="entry name" value="NT_sf"/>
</dbReference>
<evidence type="ECO:0000313" key="2">
    <source>
        <dbReference type="EMBL" id="KZN44329.1"/>
    </source>
</evidence>
<accession>A0A166ZHR9</accession>
<reference evidence="2 3" key="1">
    <citation type="submission" date="2013-07" db="EMBL/GenBank/DDBJ databases">
        <title>Comparative Genomic and Metabolomic Analysis of Twelve Strains of Pseudoalteromonas luteoviolacea.</title>
        <authorList>
            <person name="Vynne N.G."/>
            <person name="Mansson M."/>
            <person name="Gram L."/>
        </authorList>
    </citation>
    <scope>NUCLEOTIDE SEQUENCE [LARGE SCALE GENOMIC DNA]</scope>
    <source>
        <strain evidence="2 3">NCIMB 1942</strain>
    </source>
</reference>
<dbReference type="Gene3D" id="3.30.460.10">
    <property type="entry name" value="Beta Polymerase, domain 2"/>
    <property type="match status" value="1"/>
</dbReference>
<gene>
    <name evidence="2" type="ORF">N482_16940</name>
</gene>
<dbReference type="OrthoDB" id="9880405at2"/>
<proteinExistence type="predicted"/>
<dbReference type="AlphaFoldDB" id="A0A166ZHR9"/>
<sequence length="242" mass="27910">MELSLNHIKKQHLTYFQEAVAYFEHAIDIEAILGHGSYFNGRFTENSDIDLIILSKSDSYEKTIINIGGIDFEVMHINIRRLMKIMEFRASDFTRSVSNSSLVFDKNGFGQKVIAKAQTYCALGSSLVDDIKYINQSRSRTRTLLFDLRDALDDPMSFQLMHIQLIQLIYRFICLDEKSWEKSSKMVFKDIKNLRPNTYEKIQLSLKESNLSIKLDIIEKLISESLAPFGGILNNDETFSII</sequence>
<organism evidence="2 3">
    <name type="scientific">Pseudoalteromonas luteoviolacea NCIMB 1942</name>
    <dbReference type="NCBI Taxonomy" id="1365253"/>
    <lineage>
        <taxon>Bacteria</taxon>
        <taxon>Pseudomonadati</taxon>
        <taxon>Pseudomonadota</taxon>
        <taxon>Gammaproteobacteria</taxon>
        <taxon>Alteromonadales</taxon>
        <taxon>Pseudoalteromonadaceae</taxon>
        <taxon>Pseudoalteromonas</taxon>
    </lineage>
</organism>
<name>A0A166ZHR9_9GAMM</name>
<comment type="caution">
    <text evidence="2">The sequence shown here is derived from an EMBL/GenBank/DDBJ whole genome shotgun (WGS) entry which is preliminary data.</text>
</comment>
<feature type="domain" description="Polymerase beta nucleotidyltransferase" evidence="1">
    <location>
        <begin position="20"/>
        <end position="104"/>
    </location>
</feature>
<dbReference type="Pfam" id="PF18765">
    <property type="entry name" value="Polbeta"/>
    <property type="match status" value="1"/>
</dbReference>
<dbReference type="PATRIC" id="fig|1365253.3.peg.4132"/>
<dbReference type="RefSeq" id="WP_063378513.1">
    <property type="nucleotide sequence ID" value="NZ_AUXT01000195.1"/>
</dbReference>
<evidence type="ECO:0000313" key="3">
    <source>
        <dbReference type="Proteomes" id="UP000076587"/>
    </source>
</evidence>